<feature type="compositionally biased region" description="Basic and acidic residues" evidence="2">
    <location>
        <begin position="265"/>
        <end position="279"/>
    </location>
</feature>
<comment type="caution">
    <text evidence="3">The sequence shown here is derived from an EMBL/GenBank/DDBJ whole genome shotgun (WGS) entry which is preliminary data.</text>
</comment>
<protein>
    <recommendedName>
        <fullName evidence="5">Mfs allantoate</fullName>
    </recommendedName>
</protein>
<proteinExistence type="predicted"/>
<feature type="compositionally biased region" description="Basic residues" evidence="2">
    <location>
        <begin position="212"/>
        <end position="221"/>
    </location>
</feature>
<evidence type="ECO:0000313" key="3">
    <source>
        <dbReference type="EMBL" id="KAG5665083.1"/>
    </source>
</evidence>
<accession>A0A9P7KWK1</accession>
<organism evidence="3 4">
    <name type="scientific">Fusarium avenaceum</name>
    <dbReference type="NCBI Taxonomy" id="40199"/>
    <lineage>
        <taxon>Eukaryota</taxon>
        <taxon>Fungi</taxon>
        <taxon>Dikarya</taxon>
        <taxon>Ascomycota</taxon>
        <taxon>Pezizomycotina</taxon>
        <taxon>Sordariomycetes</taxon>
        <taxon>Hypocreomycetidae</taxon>
        <taxon>Hypocreales</taxon>
        <taxon>Nectriaceae</taxon>
        <taxon>Fusarium</taxon>
        <taxon>Fusarium tricinctum species complex</taxon>
    </lineage>
</organism>
<keyword evidence="1" id="KW-0175">Coiled coil</keyword>
<evidence type="ECO:0008006" key="5">
    <source>
        <dbReference type="Google" id="ProtNLM"/>
    </source>
</evidence>
<keyword evidence="4" id="KW-1185">Reference proteome</keyword>
<feature type="region of interest" description="Disordered" evidence="2">
    <location>
        <begin position="200"/>
        <end position="241"/>
    </location>
</feature>
<feature type="region of interest" description="Disordered" evidence="2">
    <location>
        <begin position="359"/>
        <end position="379"/>
    </location>
</feature>
<dbReference type="EMBL" id="JAGPUO010000002">
    <property type="protein sequence ID" value="KAG5665083.1"/>
    <property type="molecule type" value="Genomic_DNA"/>
</dbReference>
<evidence type="ECO:0000256" key="2">
    <source>
        <dbReference type="SAM" id="MobiDB-lite"/>
    </source>
</evidence>
<feature type="region of interest" description="Disordered" evidence="2">
    <location>
        <begin position="254"/>
        <end position="284"/>
    </location>
</feature>
<gene>
    <name evidence="3" type="ORF">KAF25_008817</name>
</gene>
<evidence type="ECO:0000313" key="4">
    <source>
        <dbReference type="Proteomes" id="UP000782241"/>
    </source>
</evidence>
<feature type="coiled-coil region" evidence="1">
    <location>
        <begin position="100"/>
        <end position="147"/>
    </location>
</feature>
<feature type="compositionally biased region" description="Basic and acidic residues" evidence="2">
    <location>
        <begin position="359"/>
        <end position="370"/>
    </location>
</feature>
<name>A0A9P7KWK1_9HYPO</name>
<dbReference type="Proteomes" id="UP000782241">
    <property type="component" value="Unassembled WGS sequence"/>
</dbReference>
<sequence>MPDTKTPLANDDFSSITDPKIIAKVISYLFDKWNTLDRVIEARKWHHEHFYSMNYDYGHQAYIDKLISHRHITYLALGRARKRYITLLYEKEQWYSWVRHAQDEEEVNREKEQKKIKQEAALFKRHMKQLKARLAAMREKEQQKLQDAFLEDAYRERMTMKDDSNDEAWDPIEYLEDDKRNRYIDLIKHFLWMEAMEYAKEKPAPAPAEKAKAKKRSRGKGKANAEAKTASSNSAGTDDKSLVGQDKLLAMQQRGEYESQPGLAEPDKNNIETEEEMRKRPSQGVKKNLDNMAGMQLVGTLENPHETWDKTAPMAALRAASVDEFLNDPSVAESNMRDLCLKVAEPTLQDIRDACADFARGDKEDEKPSVEDDDGDDDESLEDLLKADSRYQHLHTSDWFKERLLKQAESSEKKKKTKKSRRSKARTKVTICGKGIWNHSSENAMSRDGWLQFSVMAKDCDLKHAIQLCRNWSEFSDLNLLALWQYFPASNWTSWSRDKFMQQLQQLGFFPYFTDLDADRNTYVQEVGGRGRARRQHEIVESRNVLVGNMKRNDPVTRRFIQYLLMRTGELLVMVRDGRTGRVITAPRDDHLWTCRKTRGLEKASKNEWDSVLSMGPAFMKMTDMLREWRFGFSDYYDVFIWDFVPGKSFIKMYNSTVLELSNAWRIKQPGEIYRSMEPLLRSLHRNEETMRTRQTKPGENVESLWETVMGESSEFRFLEIGGDKMTCSAEADIVELPCMFYNQTNALEDAILFPDELDSTRPSVAFREIQNGVSDIEWYTLPSEARYVAKGLAATNEERDPKNDMRLENEQHDEHIWGLPKVWETGLRQARQEKSTKAQRDLLERTGLLRSHKCLSFGQRLDVSNPEELMDRDRFKESLHAGDLEPGYNVKYEQLQEQLRAMLGTAHAGSTDWIWYMAEILGWLEIRGDYDDYAKDPFAPWPHSFIVQDLVQAFAMMAMFFPDSHVTTLITMFIKSSQCDEFRMSSLFDAEERSKTRPDRRTGTSFKFRDKSFWKEWEAFYDNETNSSYADVYPMEWSLTVRPIIAHLYRAGVIAPFYAQNNSEIVFGMATANKEPHRPGELDLFISYEDQYGKFPIKIPPTYPHPSKWPQVIPCVQDFSKKHDNARFALLRIWSAPHYYPIMVGQSNRPSTGFLDSLCRSWEWRFVPKDMPGSEFTLHLATSMRLETLQHKFGDCVMGRGDLIVVMGEDADDLLKFCTAVTLAVQTRPWYREVDMWKSFINVDLDFIEGLESYWLD</sequence>
<dbReference type="AlphaFoldDB" id="A0A9P7KWK1"/>
<reference evidence="3" key="1">
    <citation type="submission" date="2021-04" db="EMBL/GenBank/DDBJ databases">
        <title>Draft genome of Fusarium avenaceum strain F156N33, isolated from an atmospheric sample in Virginia.</title>
        <authorList>
            <person name="Yang S."/>
            <person name="Vinatzer B.A."/>
            <person name="Coleman J."/>
        </authorList>
    </citation>
    <scope>NUCLEOTIDE SEQUENCE</scope>
    <source>
        <strain evidence="3">F156N33</strain>
    </source>
</reference>
<evidence type="ECO:0000256" key="1">
    <source>
        <dbReference type="SAM" id="Coils"/>
    </source>
</evidence>